<sequence>MKSPVIVSMSFMLCNSLLQRCFNAPDDVILDRFSDTETVSHNFEWK</sequence>
<dbReference type="Proteomes" id="UP000269396">
    <property type="component" value="Unassembled WGS sequence"/>
</dbReference>
<dbReference type="EMBL" id="UZAL01038527">
    <property type="protein sequence ID" value="VDP73886.1"/>
    <property type="molecule type" value="Genomic_DNA"/>
</dbReference>
<proteinExistence type="predicted"/>
<accession>A0A3P8K4U5</accession>
<evidence type="ECO:0000313" key="1">
    <source>
        <dbReference type="EMBL" id="VDP73886.1"/>
    </source>
</evidence>
<keyword evidence="2" id="KW-1185">Reference proteome</keyword>
<evidence type="ECO:0000313" key="2">
    <source>
        <dbReference type="Proteomes" id="UP000269396"/>
    </source>
</evidence>
<dbReference type="AlphaFoldDB" id="A0A3P8K4U5"/>
<protein>
    <submittedName>
        <fullName evidence="1">Uncharacterized protein</fullName>
    </submittedName>
</protein>
<organism evidence="1 2">
    <name type="scientific">Schistosoma mattheei</name>
    <dbReference type="NCBI Taxonomy" id="31246"/>
    <lineage>
        <taxon>Eukaryota</taxon>
        <taxon>Metazoa</taxon>
        <taxon>Spiralia</taxon>
        <taxon>Lophotrochozoa</taxon>
        <taxon>Platyhelminthes</taxon>
        <taxon>Trematoda</taxon>
        <taxon>Digenea</taxon>
        <taxon>Strigeidida</taxon>
        <taxon>Schistosomatoidea</taxon>
        <taxon>Schistosomatidae</taxon>
        <taxon>Schistosoma</taxon>
    </lineage>
</organism>
<reference evidence="1 2" key="1">
    <citation type="submission" date="2018-11" db="EMBL/GenBank/DDBJ databases">
        <authorList>
            <consortium name="Pathogen Informatics"/>
        </authorList>
    </citation>
    <scope>NUCLEOTIDE SEQUENCE [LARGE SCALE GENOMIC DNA]</scope>
    <source>
        <strain>Denwood</strain>
        <strain evidence="2">Zambia</strain>
    </source>
</reference>
<name>A0A3P8K4U5_9TREM</name>
<gene>
    <name evidence="1" type="ORF">SMTD_LOCUS17322</name>
</gene>